<dbReference type="PROSITE" id="PS50096">
    <property type="entry name" value="IQ"/>
    <property type="match status" value="3"/>
</dbReference>
<reference evidence="2 3" key="1">
    <citation type="submission" date="2019-07" db="EMBL/GenBank/DDBJ databases">
        <title>Genomics analysis of Aphanomyces spp. identifies a new class of oomycete effector associated with host adaptation.</title>
        <authorList>
            <person name="Gaulin E."/>
        </authorList>
    </citation>
    <scope>NUCLEOTIDE SEQUENCE [LARGE SCALE GENOMIC DNA]</scope>
    <source>
        <strain evidence="2 3">ATCC 201684</strain>
    </source>
</reference>
<sequence>MKARKSTQLVVKPTSPRSPLIKFKKPTGNTTTSGLYVSPYLTCTECNTVNFIEATRLSLDVLVKRGDHKDPLHAFIRSFDGEVLPECVGCKRTIHLNVGSVDFTPALIERASSFKQLFDLRQSAAVHIQRICRGRLARKEAQRRRILKEQRDRLEKWAATTIQRRIRGVISRQTTRIKSGICLIAWANPILVEKLLNDATRTPLFWFQDEDLMLVMEDYRLYVDRSGPLMTLRRFESNVVSFVHRINDMEYKMAARIQARWRGMQARDRVMELKQAISRLRERAFQAAVITQRNYRRRAHSKLSKRHSFQRHQLKIRARGKEETAKLRFSRALQRDVDHVKRIYQSYRCKTDRVADWVIPRNIPREECRIESDALSSFATTYGGGGMAMTKSMQKHKAGHIETLRQIHRFNAKKMPSPEKANMPRP</sequence>
<dbReference type="AlphaFoldDB" id="A0A6G0XWD4"/>
<dbReference type="VEuPathDB" id="FungiDB:AeMF1_001731"/>
<evidence type="ECO:0000313" key="3">
    <source>
        <dbReference type="Proteomes" id="UP000481153"/>
    </source>
</evidence>
<name>A0A6G0XWD4_9STRA</name>
<dbReference type="Proteomes" id="UP000481153">
    <property type="component" value="Unassembled WGS sequence"/>
</dbReference>
<dbReference type="InterPro" id="IPR000048">
    <property type="entry name" value="IQ_motif_EF-hand-BS"/>
</dbReference>
<dbReference type="SMART" id="SM00015">
    <property type="entry name" value="IQ"/>
    <property type="match status" value="3"/>
</dbReference>
<feature type="region of interest" description="Disordered" evidence="1">
    <location>
        <begin position="1"/>
        <end position="26"/>
    </location>
</feature>
<evidence type="ECO:0000313" key="2">
    <source>
        <dbReference type="EMBL" id="KAF0745029.1"/>
    </source>
</evidence>
<dbReference type="Pfam" id="PF00612">
    <property type="entry name" value="IQ"/>
    <property type="match status" value="3"/>
</dbReference>
<organism evidence="2 3">
    <name type="scientific">Aphanomyces euteiches</name>
    <dbReference type="NCBI Taxonomy" id="100861"/>
    <lineage>
        <taxon>Eukaryota</taxon>
        <taxon>Sar</taxon>
        <taxon>Stramenopiles</taxon>
        <taxon>Oomycota</taxon>
        <taxon>Saprolegniomycetes</taxon>
        <taxon>Saprolegniales</taxon>
        <taxon>Verrucalvaceae</taxon>
        <taxon>Aphanomyces</taxon>
    </lineage>
</organism>
<proteinExistence type="predicted"/>
<keyword evidence="3" id="KW-1185">Reference proteome</keyword>
<gene>
    <name evidence="2" type="ORF">Ae201684_000608</name>
</gene>
<accession>A0A6G0XWD4</accession>
<dbReference type="EMBL" id="VJMJ01000003">
    <property type="protein sequence ID" value="KAF0745029.1"/>
    <property type="molecule type" value="Genomic_DNA"/>
</dbReference>
<comment type="caution">
    <text evidence="2">The sequence shown here is derived from an EMBL/GenBank/DDBJ whole genome shotgun (WGS) entry which is preliminary data.</text>
</comment>
<protein>
    <submittedName>
        <fullName evidence="2">Uncharacterized protein</fullName>
    </submittedName>
</protein>
<evidence type="ECO:0000256" key="1">
    <source>
        <dbReference type="SAM" id="MobiDB-lite"/>
    </source>
</evidence>
<dbReference type="Gene3D" id="1.20.5.190">
    <property type="match status" value="1"/>
</dbReference>